<evidence type="ECO:0000256" key="1">
    <source>
        <dbReference type="SAM" id="Phobius"/>
    </source>
</evidence>
<evidence type="ECO:0000313" key="3">
    <source>
        <dbReference type="Proteomes" id="UP000006875"/>
    </source>
</evidence>
<feature type="transmembrane region" description="Helical" evidence="1">
    <location>
        <begin position="63"/>
        <end position="82"/>
    </location>
</feature>
<dbReference type="GO" id="GO:0016020">
    <property type="term" value="C:membrane"/>
    <property type="evidence" value="ECO:0007669"/>
    <property type="project" value="InterPro"/>
</dbReference>
<name>E3H9M0_ILYPC</name>
<dbReference type="EMBL" id="CP002281">
    <property type="protein sequence ID" value="ADO83409.1"/>
    <property type="molecule type" value="Genomic_DNA"/>
</dbReference>
<evidence type="ECO:0000313" key="2">
    <source>
        <dbReference type="EMBL" id="ADO83409.1"/>
    </source>
</evidence>
<sequence>MEIYGLAFVGLCMFLGSTIGVTLGKILGISGNVGGVGFAMLIMVIATNYLEKSGNGFSEKTQKGILLLSSLYIPVVVAMSSIQNVVAAINGGAVAFLAGGIATIGSLFLIPIIMKLVGGKDGYTDSVNEKVWNGNTFLDNFFKVIHFVLYWCLILNG</sequence>
<dbReference type="Pfam" id="PF03817">
    <property type="entry name" value="MadL"/>
    <property type="match status" value="1"/>
</dbReference>
<feature type="transmembrane region" description="Helical" evidence="1">
    <location>
        <begin position="88"/>
        <end position="110"/>
    </location>
</feature>
<feature type="transmembrane region" description="Helical" evidence="1">
    <location>
        <begin position="34"/>
        <end position="51"/>
    </location>
</feature>
<organism evidence="2 3">
    <name type="scientific">Ilyobacter polytropus (strain ATCC 51220 / DSM 2926 / LMG 16218 / CuHBu1)</name>
    <dbReference type="NCBI Taxonomy" id="572544"/>
    <lineage>
        <taxon>Bacteria</taxon>
        <taxon>Fusobacteriati</taxon>
        <taxon>Fusobacteriota</taxon>
        <taxon>Fusobacteriia</taxon>
        <taxon>Fusobacteriales</taxon>
        <taxon>Fusobacteriaceae</taxon>
        <taxon>Ilyobacter</taxon>
    </lineage>
</organism>
<dbReference type="AlphaFoldDB" id="E3H9M0"/>
<dbReference type="Proteomes" id="UP000006875">
    <property type="component" value="Chromosome"/>
</dbReference>
<proteinExistence type="predicted"/>
<gene>
    <name evidence="2" type="ordered locus">Ilyop_1636</name>
</gene>
<dbReference type="InterPro" id="IPR004690">
    <property type="entry name" value="Maln_transptMadL"/>
</dbReference>
<dbReference type="eggNOG" id="ENOG5032RRS">
    <property type="taxonomic scope" value="Bacteria"/>
</dbReference>
<dbReference type="HOGENOM" id="CLU_141562_0_0_0"/>
<keyword evidence="1" id="KW-0812">Transmembrane</keyword>
<keyword evidence="1" id="KW-0472">Membrane</keyword>
<dbReference type="OrthoDB" id="286752at2"/>
<dbReference type="RefSeq" id="WP_013388076.1">
    <property type="nucleotide sequence ID" value="NC_014632.1"/>
</dbReference>
<protein>
    <submittedName>
        <fullName evidence="2">Malonate transporter, MadL subunit</fullName>
    </submittedName>
</protein>
<keyword evidence="1" id="KW-1133">Transmembrane helix</keyword>
<keyword evidence="3" id="KW-1185">Reference proteome</keyword>
<dbReference type="STRING" id="572544.Ilyop_1636"/>
<dbReference type="KEGG" id="ipo:Ilyop_1636"/>
<accession>E3H9M0</accession>
<reference evidence="2 3" key="1">
    <citation type="journal article" date="2010" name="Stand. Genomic Sci.">
        <title>Complete genome sequence of Ilyobacter polytropus type strain (CuHbu1).</title>
        <authorList>
            <person name="Sikorski J."/>
            <person name="Chertkov O."/>
            <person name="Lapidus A."/>
            <person name="Nolan M."/>
            <person name="Lucas S."/>
            <person name="Del Rio T.G."/>
            <person name="Tice H."/>
            <person name="Cheng J.F."/>
            <person name="Tapia R."/>
            <person name="Han C."/>
            <person name="Goodwin L."/>
            <person name="Pitluck S."/>
            <person name="Liolios K."/>
            <person name="Ivanova N."/>
            <person name="Mavromatis K."/>
            <person name="Mikhailova N."/>
            <person name="Pati A."/>
            <person name="Chen A."/>
            <person name="Palaniappan K."/>
            <person name="Land M."/>
            <person name="Hauser L."/>
            <person name="Chang Y.J."/>
            <person name="Jeffries C.D."/>
            <person name="Brambilla E."/>
            <person name="Yasawong M."/>
            <person name="Rohde M."/>
            <person name="Pukall R."/>
            <person name="Spring S."/>
            <person name="Goker M."/>
            <person name="Woyke T."/>
            <person name="Bristow J."/>
            <person name="Eisen J.A."/>
            <person name="Markowitz V."/>
            <person name="Hugenholtz P."/>
            <person name="Kyrpides N.C."/>
            <person name="Klenk H.P."/>
        </authorList>
    </citation>
    <scope>NUCLEOTIDE SEQUENCE [LARGE SCALE GENOMIC DNA]</scope>
    <source>
        <strain evidence="3">ATCC 51220 / DSM 2926 / LMG 16218 / CuHBu1</strain>
    </source>
</reference>